<evidence type="ECO:0000256" key="5">
    <source>
        <dbReference type="SAM" id="MobiDB-lite"/>
    </source>
</evidence>
<evidence type="ECO:0000256" key="4">
    <source>
        <dbReference type="ARBA" id="ARBA00023242"/>
    </source>
</evidence>
<evidence type="ECO:0000256" key="3">
    <source>
        <dbReference type="ARBA" id="ARBA00023125"/>
    </source>
</evidence>
<comment type="similarity">
    <text evidence="2">Belongs to the CENP-C/MIF2 family.</text>
</comment>
<name>A0A0F7ZF61_9HYPO</name>
<feature type="compositionally biased region" description="Polar residues" evidence="5">
    <location>
        <begin position="181"/>
        <end position="192"/>
    </location>
</feature>
<dbReference type="OrthoDB" id="1939643at2759"/>
<comment type="subcellular location">
    <subcellularLocation>
        <location evidence="1">Nucleus</location>
    </subcellularLocation>
</comment>
<dbReference type="Proteomes" id="UP000054481">
    <property type="component" value="Unassembled WGS sequence"/>
</dbReference>
<keyword evidence="8" id="KW-1185">Reference proteome</keyword>
<feature type="domain" description="Mif2/CENP-C cupin" evidence="6">
    <location>
        <begin position="351"/>
        <end position="433"/>
    </location>
</feature>
<dbReference type="Gene3D" id="2.60.120.10">
    <property type="entry name" value="Jelly Rolls"/>
    <property type="match status" value="1"/>
</dbReference>
<keyword evidence="3" id="KW-0238">DNA-binding</keyword>
<feature type="compositionally biased region" description="Basic residues" evidence="5">
    <location>
        <begin position="275"/>
        <end position="287"/>
    </location>
</feature>
<dbReference type="Pfam" id="PF11699">
    <property type="entry name" value="CENP-C_C"/>
    <property type="match status" value="1"/>
</dbReference>
<feature type="region of interest" description="Disordered" evidence="5">
    <location>
        <begin position="268"/>
        <end position="295"/>
    </location>
</feature>
<dbReference type="InterPro" id="IPR014710">
    <property type="entry name" value="RmlC-like_jellyroll"/>
</dbReference>
<reference evidence="7 8" key="1">
    <citation type="journal article" date="2014" name="Genome Biol. Evol.">
        <title>Comparative genomics and transcriptomics analyses reveal divergent lifestyle features of nematode endoparasitic fungus Hirsutella minnesotensis.</title>
        <authorList>
            <person name="Lai Y."/>
            <person name="Liu K."/>
            <person name="Zhang X."/>
            <person name="Zhang X."/>
            <person name="Li K."/>
            <person name="Wang N."/>
            <person name="Shu C."/>
            <person name="Wu Y."/>
            <person name="Wang C."/>
            <person name="Bushley K.E."/>
            <person name="Xiang M."/>
            <person name="Liu X."/>
        </authorList>
    </citation>
    <scope>NUCLEOTIDE SEQUENCE [LARGE SCALE GENOMIC DNA]</scope>
    <source>
        <strain evidence="7 8">3608</strain>
    </source>
</reference>
<dbReference type="GO" id="GO:0051382">
    <property type="term" value="P:kinetochore assembly"/>
    <property type="evidence" value="ECO:0007669"/>
    <property type="project" value="InterPro"/>
</dbReference>
<gene>
    <name evidence="7" type="ORF">HIM_12028</name>
</gene>
<dbReference type="GO" id="GO:0000776">
    <property type="term" value="C:kinetochore"/>
    <property type="evidence" value="ECO:0007669"/>
    <property type="project" value="InterPro"/>
</dbReference>
<feature type="compositionally biased region" description="Basic and acidic residues" evidence="5">
    <location>
        <begin position="203"/>
        <end position="214"/>
    </location>
</feature>
<feature type="compositionally biased region" description="Basic and acidic residues" evidence="5">
    <location>
        <begin position="112"/>
        <end position="123"/>
    </location>
</feature>
<evidence type="ECO:0000313" key="8">
    <source>
        <dbReference type="Proteomes" id="UP000054481"/>
    </source>
</evidence>
<dbReference type="PANTHER" id="PTHR16684">
    <property type="entry name" value="CENTROMERE PROTEIN C"/>
    <property type="match status" value="1"/>
</dbReference>
<sequence length="455" mass="51069">MTRDVQRGGTSESQTRYKVGVRGRKTDVVLPGSWQRTQSLEAIFSPPQSTANSTDGTDNDDGGDDDNDEGNDDNVEVNPEEGYGQTVQQRRGWPPHRVSASRSSRGRNKRKSPIDSDGAEKAHREPRKVKWQQTKAPAGPRTTAPARRMAAAIAEATELQSAAKTEKDAKGRGRPARKGTEQATETYAQPLTASLKGLPLSKSSEHASVRRNADGVKQTRSGRHTYKPVEYWRGERTVKEEKQQNDMFYHDDFVVPTIKDIVRVPKEAPTPTRALRSKTSPKARSTRQHATAEDELEEWEIYPGKLTSEIIQWKPEYEEGLYEAGEVVNTYEEIAISRDAIRTSDVTGATFRFAKLLTKPFMHVGVVDLQRGSRKGERNTKKMEMTVVVHCGKVRVTVNDEEFCISAGGVWFVPRGNYYSIENVHDSLSRLYFFLACEIRAPQPDASRLRSPLDY</sequence>
<dbReference type="GO" id="GO:0005634">
    <property type="term" value="C:nucleus"/>
    <property type="evidence" value="ECO:0007669"/>
    <property type="project" value="UniProtKB-SubCell"/>
</dbReference>
<dbReference type="AlphaFoldDB" id="A0A0F7ZF61"/>
<dbReference type="InterPro" id="IPR028386">
    <property type="entry name" value="CENP-C/Mif2/cnp3"/>
</dbReference>
<dbReference type="InterPro" id="IPR025974">
    <property type="entry name" value="Mif2/CENP-C_cupin"/>
</dbReference>
<dbReference type="GO" id="GO:0051315">
    <property type="term" value="P:attachment of mitotic spindle microtubules to kinetochore"/>
    <property type="evidence" value="ECO:0007669"/>
    <property type="project" value="TreeGrafter"/>
</dbReference>
<evidence type="ECO:0000256" key="2">
    <source>
        <dbReference type="ARBA" id="ARBA00010291"/>
    </source>
</evidence>
<dbReference type="EMBL" id="KQ030858">
    <property type="protein sequence ID" value="KJZ68581.1"/>
    <property type="molecule type" value="Genomic_DNA"/>
</dbReference>
<accession>A0A0F7ZF61</accession>
<evidence type="ECO:0000313" key="7">
    <source>
        <dbReference type="EMBL" id="KJZ68581.1"/>
    </source>
</evidence>
<dbReference type="PANTHER" id="PTHR16684:SF11">
    <property type="entry name" value="CENTROMERE PROTEIN C"/>
    <property type="match status" value="1"/>
</dbReference>
<dbReference type="SUPFAM" id="SSF51182">
    <property type="entry name" value="RmlC-like cupins"/>
    <property type="match status" value="1"/>
</dbReference>
<feature type="compositionally biased region" description="Acidic residues" evidence="5">
    <location>
        <begin position="57"/>
        <end position="79"/>
    </location>
</feature>
<organism evidence="7 8">
    <name type="scientific">Hirsutella minnesotensis 3608</name>
    <dbReference type="NCBI Taxonomy" id="1043627"/>
    <lineage>
        <taxon>Eukaryota</taxon>
        <taxon>Fungi</taxon>
        <taxon>Dikarya</taxon>
        <taxon>Ascomycota</taxon>
        <taxon>Pezizomycotina</taxon>
        <taxon>Sordariomycetes</taxon>
        <taxon>Hypocreomycetidae</taxon>
        <taxon>Hypocreales</taxon>
        <taxon>Ophiocordycipitaceae</taxon>
        <taxon>Hirsutella</taxon>
    </lineage>
</organism>
<keyword evidence="4" id="KW-0539">Nucleus</keyword>
<dbReference type="InterPro" id="IPR011051">
    <property type="entry name" value="RmlC_Cupin_sf"/>
</dbReference>
<feature type="compositionally biased region" description="Polar residues" evidence="5">
    <location>
        <begin position="34"/>
        <end position="53"/>
    </location>
</feature>
<dbReference type="GO" id="GO:0051455">
    <property type="term" value="P:spindle attachment to meiosis I kinetochore"/>
    <property type="evidence" value="ECO:0007669"/>
    <property type="project" value="TreeGrafter"/>
</dbReference>
<feature type="compositionally biased region" description="Low complexity" evidence="5">
    <location>
        <begin position="136"/>
        <end position="163"/>
    </location>
</feature>
<dbReference type="GO" id="GO:0019237">
    <property type="term" value="F:centromeric DNA binding"/>
    <property type="evidence" value="ECO:0007669"/>
    <property type="project" value="InterPro"/>
</dbReference>
<evidence type="ECO:0000256" key="1">
    <source>
        <dbReference type="ARBA" id="ARBA00004123"/>
    </source>
</evidence>
<protein>
    <recommendedName>
        <fullName evidence="6">Mif2/CENP-C cupin domain-containing protein</fullName>
    </recommendedName>
</protein>
<evidence type="ECO:0000259" key="6">
    <source>
        <dbReference type="Pfam" id="PF11699"/>
    </source>
</evidence>
<feature type="region of interest" description="Disordered" evidence="5">
    <location>
        <begin position="1"/>
        <end position="222"/>
    </location>
</feature>
<proteinExistence type="inferred from homology"/>